<organism evidence="1 2">
    <name type="scientific">Enterocloster hominis</name>
    <name type="common">ex Liu et al. 2021</name>
    <dbReference type="NCBI Taxonomy" id="2763663"/>
    <lineage>
        <taxon>Bacteria</taxon>
        <taxon>Bacillati</taxon>
        <taxon>Bacillota</taxon>
        <taxon>Clostridia</taxon>
        <taxon>Lachnospirales</taxon>
        <taxon>Lachnospiraceae</taxon>
        <taxon>Enterocloster</taxon>
    </lineage>
</organism>
<name>A0ABR7NTS7_9FIRM</name>
<keyword evidence="2" id="KW-1185">Reference proteome</keyword>
<sequence length="270" mass="31723">MKYIDARTQESLKQGIMEFLNLSASEMIQIFMSIYEDTEKEPWEWVSDFLSDNMVDEVLEHIQMFHLSRRLEGTDPKKNNNLEQLLLEDSPLSNFFKKYKITFKPSKGHIDLYYKDELQSLDNEFRYDGGNVCYIKSRLGYYKNQDYCVNGFAFRSYLENNGYFSSLSSCPELVGNIESLLGIRGMVTDYYDNSKYYCIEYLIPMSDVIFDMGNPPETDYGKTVEFLKQAILRLYDEWVGSSFICDENLILRLSDDANIKPEWFVMAEEL</sequence>
<gene>
    <name evidence="1" type="ORF">H8708_05735</name>
</gene>
<dbReference type="EMBL" id="JACRTJ010000013">
    <property type="protein sequence ID" value="MBC8598737.1"/>
    <property type="molecule type" value="Genomic_DNA"/>
</dbReference>
<comment type="caution">
    <text evidence="1">The sequence shown here is derived from an EMBL/GenBank/DDBJ whole genome shotgun (WGS) entry which is preliminary data.</text>
</comment>
<evidence type="ECO:0000313" key="1">
    <source>
        <dbReference type="EMBL" id="MBC8598737.1"/>
    </source>
</evidence>
<evidence type="ECO:0000313" key="2">
    <source>
        <dbReference type="Proteomes" id="UP000647491"/>
    </source>
</evidence>
<dbReference type="Proteomes" id="UP000647491">
    <property type="component" value="Unassembled WGS sequence"/>
</dbReference>
<accession>A0ABR7NTS7</accession>
<proteinExistence type="predicted"/>
<protein>
    <submittedName>
        <fullName evidence="1">Uncharacterized protein</fullName>
    </submittedName>
</protein>
<dbReference type="RefSeq" id="WP_262427246.1">
    <property type="nucleotide sequence ID" value="NZ_JACRTJ010000013.1"/>
</dbReference>
<reference evidence="1 2" key="1">
    <citation type="submission" date="2020-08" db="EMBL/GenBank/DDBJ databases">
        <title>Genome public.</title>
        <authorList>
            <person name="Liu C."/>
            <person name="Sun Q."/>
        </authorList>
    </citation>
    <scope>NUCLEOTIDE SEQUENCE [LARGE SCALE GENOMIC DNA]</scope>
    <source>
        <strain evidence="1 2">BX10</strain>
    </source>
</reference>